<evidence type="ECO:0000256" key="5">
    <source>
        <dbReference type="ARBA" id="ARBA00022737"/>
    </source>
</evidence>
<reference evidence="12" key="1">
    <citation type="journal article" date="2020" name="Appl. Microbiol. Biotechnol.">
        <title>Identification and importance of mitochondrial citrate carriers and ATP citrate lyase for glycolipid production in Starmerella bombicola.</title>
        <authorList>
            <person name="Jezierska S."/>
            <person name="Claus S."/>
            <person name="Van Bogaert I.N.A."/>
        </authorList>
    </citation>
    <scope>NUCLEOTIDE SEQUENCE</scope>
</reference>
<dbReference type="PANTHER" id="PTHR45624:SF57">
    <property type="entry name" value="MITOCHONDRIAL SUBSTRATE CARRIER FAMILY PROTEIN L"/>
    <property type="match status" value="1"/>
</dbReference>
<feature type="repeat" description="Solcar" evidence="9">
    <location>
        <begin position="103"/>
        <end position="193"/>
    </location>
</feature>
<sequence>MSMGDGYGGGYQGFVAGVFSGITKLAVGHPFDTIKVRMQTNPAYRNSLDCLIKTLRYDGVRGLYKGASPPLVGWMFMDSVTMGALTNYRSMLKTHVWPDAPELPLSGKLLSAVAAGWTVSFVATPVEHIKARLQVQYNDKAGTKLYTGPLDCAAKLIRQKGIFKGLYHGLFATMVFRTNFIFWWGTYDILSAYLSKHTDLSKAAISFWSGGLGATMFWVMAYPTDVVKQQILIDNLDKPKYRSWMDAARGVYRQGGRQAFTRGFPVSFIRSFPTNASALAAFELVMSVLHGNAKPDERLTLEVE</sequence>
<evidence type="ECO:0000256" key="9">
    <source>
        <dbReference type="PROSITE-ProRule" id="PRU00282"/>
    </source>
</evidence>
<keyword evidence="4 9" id="KW-0812">Transmembrane</keyword>
<dbReference type="Gene3D" id="1.50.40.10">
    <property type="entry name" value="Mitochondrial carrier domain"/>
    <property type="match status" value="1"/>
</dbReference>
<feature type="transmembrane region" description="Helical" evidence="11">
    <location>
        <begin position="165"/>
        <end position="185"/>
    </location>
</feature>
<evidence type="ECO:0000256" key="8">
    <source>
        <dbReference type="ARBA" id="ARBA00023136"/>
    </source>
</evidence>
<protein>
    <submittedName>
        <fullName evidence="12">Mitochondrial MC24</fullName>
    </submittedName>
</protein>
<dbReference type="InterPro" id="IPR050567">
    <property type="entry name" value="Mitochondrial_Carrier"/>
</dbReference>
<accession>A0A6M8YDP6</accession>
<dbReference type="GO" id="GO:0031966">
    <property type="term" value="C:mitochondrial membrane"/>
    <property type="evidence" value="ECO:0007669"/>
    <property type="project" value="UniProtKB-SubCell"/>
</dbReference>
<dbReference type="InterPro" id="IPR018108">
    <property type="entry name" value="MCP_transmembrane"/>
</dbReference>
<dbReference type="EMBL" id="MT179564">
    <property type="protein sequence ID" value="QKK35432.1"/>
    <property type="molecule type" value="mRNA"/>
</dbReference>
<keyword evidence="7" id="KW-0496">Mitochondrion</keyword>
<dbReference type="PROSITE" id="PS50920">
    <property type="entry name" value="SOLCAR"/>
    <property type="match status" value="3"/>
</dbReference>
<dbReference type="SUPFAM" id="SSF103506">
    <property type="entry name" value="Mitochondrial carrier"/>
    <property type="match status" value="1"/>
</dbReference>
<proteinExistence type="evidence at transcript level"/>
<evidence type="ECO:0000256" key="6">
    <source>
        <dbReference type="ARBA" id="ARBA00022989"/>
    </source>
</evidence>
<evidence type="ECO:0000256" key="3">
    <source>
        <dbReference type="ARBA" id="ARBA00022448"/>
    </source>
</evidence>
<keyword evidence="3 10" id="KW-0813">Transport</keyword>
<feature type="transmembrane region" description="Helical" evidence="11">
    <location>
        <begin position="205"/>
        <end position="222"/>
    </location>
</feature>
<evidence type="ECO:0000256" key="2">
    <source>
        <dbReference type="ARBA" id="ARBA00006375"/>
    </source>
</evidence>
<evidence type="ECO:0000256" key="7">
    <source>
        <dbReference type="ARBA" id="ARBA00023128"/>
    </source>
</evidence>
<evidence type="ECO:0000256" key="11">
    <source>
        <dbReference type="SAM" id="Phobius"/>
    </source>
</evidence>
<feature type="repeat" description="Solcar" evidence="9">
    <location>
        <begin position="201"/>
        <end position="288"/>
    </location>
</feature>
<keyword evidence="5" id="KW-0677">Repeat</keyword>
<dbReference type="InterPro" id="IPR023395">
    <property type="entry name" value="MCP_dom_sf"/>
</dbReference>
<gene>
    <name evidence="12" type="primary">MC24</name>
</gene>
<keyword evidence="8 9" id="KW-0472">Membrane</keyword>
<dbReference type="GO" id="GO:0000064">
    <property type="term" value="F:L-ornithine transmembrane transporter activity"/>
    <property type="evidence" value="ECO:0007669"/>
    <property type="project" value="TreeGrafter"/>
</dbReference>
<comment type="similarity">
    <text evidence="2 10">Belongs to the mitochondrial carrier (TC 2.A.29) family.</text>
</comment>
<dbReference type="AlphaFoldDB" id="A0A6M8YDP6"/>
<comment type="subcellular location">
    <subcellularLocation>
        <location evidence="1">Mitochondrion membrane</location>
        <topology evidence="1">Multi-pass membrane protein</topology>
    </subcellularLocation>
</comment>
<feature type="repeat" description="Solcar" evidence="9">
    <location>
        <begin position="8"/>
        <end position="91"/>
    </location>
</feature>
<dbReference type="Pfam" id="PF00153">
    <property type="entry name" value="Mito_carr"/>
    <property type="match status" value="3"/>
</dbReference>
<organism evidence="12">
    <name type="scientific">Starmerella bombicola</name>
    <name type="common">Yeast</name>
    <name type="synonym">Candida bombicola</name>
    <dbReference type="NCBI Taxonomy" id="75736"/>
    <lineage>
        <taxon>Eukaryota</taxon>
        <taxon>Fungi</taxon>
        <taxon>Dikarya</taxon>
        <taxon>Ascomycota</taxon>
        <taxon>Saccharomycotina</taxon>
        <taxon>Dipodascomycetes</taxon>
        <taxon>Dipodascales</taxon>
        <taxon>Trichomonascaceae</taxon>
        <taxon>Starmerella</taxon>
    </lineage>
</organism>
<evidence type="ECO:0000313" key="12">
    <source>
        <dbReference type="EMBL" id="QKK35432.1"/>
    </source>
</evidence>
<keyword evidence="6 11" id="KW-1133">Transmembrane helix</keyword>
<evidence type="ECO:0000256" key="10">
    <source>
        <dbReference type="RuleBase" id="RU000488"/>
    </source>
</evidence>
<dbReference type="GO" id="GO:1990575">
    <property type="term" value="P:mitochondrial L-ornithine transmembrane transport"/>
    <property type="evidence" value="ECO:0007669"/>
    <property type="project" value="TreeGrafter"/>
</dbReference>
<evidence type="ECO:0000256" key="4">
    <source>
        <dbReference type="ARBA" id="ARBA00022692"/>
    </source>
</evidence>
<dbReference type="PANTHER" id="PTHR45624">
    <property type="entry name" value="MITOCHONDRIAL BASIC AMINO ACIDS TRANSPORTER-RELATED"/>
    <property type="match status" value="1"/>
</dbReference>
<name>A0A6M8YDP6_STABO</name>
<evidence type="ECO:0000256" key="1">
    <source>
        <dbReference type="ARBA" id="ARBA00004225"/>
    </source>
</evidence>